<organism evidence="3 4">
    <name type="scientific">Candidatus Salinicoccus stercoripullorum</name>
    <dbReference type="NCBI Taxonomy" id="2838756"/>
    <lineage>
        <taxon>Bacteria</taxon>
        <taxon>Bacillati</taxon>
        <taxon>Bacillota</taxon>
        <taxon>Bacilli</taxon>
        <taxon>Bacillales</taxon>
        <taxon>Staphylococcaceae</taxon>
        <taxon>Salinicoccus</taxon>
    </lineage>
</organism>
<dbReference type="PANTHER" id="PTHR21621:SF0">
    <property type="entry name" value="BETA-CITRYLGLUTAMATE SYNTHASE B-RELATED"/>
    <property type="match status" value="1"/>
</dbReference>
<gene>
    <name evidence="3" type="ORF">H9891_04790</name>
</gene>
<dbReference type="PANTHER" id="PTHR21621">
    <property type="entry name" value="RIBOSOMAL PROTEIN S6 MODIFICATION PROTEIN"/>
    <property type="match status" value="1"/>
</dbReference>
<dbReference type="GO" id="GO:0005737">
    <property type="term" value="C:cytoplasm"/>
    <property type="evidence" value="ECO:0007669"/>
    <property type="project" value="TreeGrafter"/>
</dbReference>
<dbReference type="EMBL" id="DXHR01000018">
    <property type="protein sequence ID" value="HIW12459.1"/>
    <property type="molecule type" value="Genomic_DNA"/>
</dbReference>
<dbReference type="AlphaFoldDB" id="A0A9D1QH66"/>
<dbReference type="GO" id="GO:0005524">
    <property type="term" value="F:ATP binding"/>
    <property type="evidence" value="ECO:0007669"/>
    <property type="project" value="UniProtKB-UniRule"/>
</dbReference>
<dbReference type="Proteomes" id="UP000823989">
    <property type="component" value="Unassembled WGS sequence"/>
</dbReference>
<keyword evidence="1" id="KW-0067">ATP-binding</keyword>
<evidence type="ECO:0000259" key="2">
    <source>
        <dbReference type="PROSITE" id="PS50975"/>
    </source>
</evidence>
<dbReference type="PROSITE" id="PS50975">
    <property type="entry name" value="ATP_GRASP"/>
    <property type="match status" value="1"/>
</dbReference>
<accession>A0A9D1QH66</accession>
<sequence>MKSSDLEYLFKNIPYTEKNIYPEDIVIENVAMYKDYMKDNGYHYEYEKLETGFMSANLLRHDKTKIARVKNPYYPTNSRLSFSIARNKFEAEKYLRAAGVPTTNSKKYALDQKEKAKKEAASFEGGIVIKPLNLALSQGVYSNVTIDTFDHYWNLCSNIIRKNKRKGKHILVQEYIEGFEARVTILEGKVVSVMTRLPGNVTGDGKSTIEELIDEKNEQKKQCGFMSKYPIKKTKVIEAFLEKSGYNYNSIPEKDEHVLLLSVSNLINGGEIVDVSDLVSEEIKETALDALAALPGMNCGGIDIMIKGFDDITPKIIEINAFPLLSVTRYPTYGNPSKAIEYFIDAAIVRDQYLNNIDNGYEIENKDEILSNYFNFFERKQRLAVNQFMENLK</sequence>
<evidence type="ECO:0000313" key="3">
    <source>
        <dbReference type="EMBL" id="HIW12459.1"/>
    </source>
</evidence>
<keyword evidence="1" id="KW-0547">Nucleotide-binding</keyword>
<comment type="caution">
    <text evidence="3">The sequence shown here is derived from an EMBL/GenBank/DDBJ whole genome shotgun (WGS) entry which is preliminary data.</text>
</comment>
<reference evidence="3" key="1">
    <citation type="journal article" date="2021" name="PeerJ">
        <title>Extensive microbial diversity within the chicken gut microbiome revealed by metagenomics and culture.</title>
        <authorList>
            <person name="Gilroy R."/>
            <person name="Ravi A."/>
            <person name="Getino M."/>
            <person name="Pursley I."/>
            <person name="Horton D.L."/>
            <person name="Alikhan N.F."/>
            <person name="Baker D."/>
            <person name="Gharbi K."/>
            <person name="Hall N."/>
            <person name="Watson M."/>
            <person name="Adriaenssens E.M."/>
            <person name="Foster-Nyarko E."/>
            <person name="Jarju S."/>
            <person name="Secka A."/>
            <person name="Antonio M."/>
            <person name="Oren A."/>
            <person name="Chaudhuri R.R."/>
            <person name="La Ragione R."/>
            <person name="Hildebrand F."/>
            <person name="Pallen M.J."/>
        </authorList>
    </citation>
    <scope>NUCLEOTIDE SEQUENCE</scope>
    <source>
        <strain evidence="3">ChiHjej13B12-752</strain>
    </source>
</reference>
<reference evidence="3" key="2">
    <citation type="submission" date="2021-04" db="EMBL/GenBank/DDBJ databases">
        <authorList>
            <person name="Gilroy R."/>
        </authorList>
    </citation>
    <scope>NUCLEOTIDE SEQUENCE</scope>
    <source>
        <strain evidence="3">ChiHjej13B12-752</strain>
    </source>
</reference>
<evidence type="ECO:0000256" key="1">
    <source>
        <dbReference type="PROSITE-ProRule" id="PRU00409"/>
    </source>
</evidence>
<dbReference type="SUPFAM" id="SSF56059">
    <property type="entry name" value="Glutathione synthetase ATP-binding domain-like"/>
    <property type="match status" value="1"/>
</dbReference>
<dbReference type="InterPro" id="IPR011761">
    <property type="entry name" value="ATP-grasp"/>
</dbReference>
<proteinExistence type="predicted"/>
<protein>
    <recommendedName>
        <fullName evidence="2">ATP-grasp domain-containing protein</fullName>
    </recommendedName>
</protein>
<dbReference type="Gene3D" id="3.30.470.20">
    <property type="entry name" value="ATP-grasp fold, B domain"/>
    <property type="match status" value="2"/>
</dbReference>
<name>A0A9D1QH66_9STAP</name>
<dbReference type="GO" id="GO:0046872">
    <property type="term" value="F:metal ion binding"/>
    <property type="evidence" value="ECO:0007669"/>
    <property type="project" value="InterPro"/>
</dbReference>
<dbReference type="GO" id="GO:0016879">
    <property type="term" value="F:ligase activity, forming carbon-nitrogen bonds"/>
    <property type="evidence" value="ECO:0007669"/>
    <property type="project" value="TreeGrafter"/>
</dbReference>
<evidence type="ECO:0000313" key="4">
    <source>
        <dbReference type="Proteomes" id="UP000823989"/>
    </source>
</evidence>
<feature type="domain" description="ATP-grasp" evidence="2">
    <location>
        <begin position="92"/>
        <end position="348"/>
    </location>
</feature>